<dbReference type="SUPFAM" id="SSF46689">
    <property type="entry name" value="Homeodomain-like"/>
    <property type="match status" value="1"/>
</dbReference>
<evidence type="ECO:0000256" key="4">
    <source>
        <dbReference type="ARBA" id="ARBA00023242"/>
    </source>
</evidence>
<dbReference type="Pfam" id="PF00249">
    <property type="entry name" value="Myb_DNA-binding"/>
    <property type="match status" value="1"/>
</dbReference>
<evidence type="ECO:0000256" key="5">
    <source>
        <dbReference type="SAM" id="MobiDB-lite"/>
    </source>
</evidence>
<dbReference type="AlphaFoldDB" id="A0A3L6R930"/>
<dbReference type="InterPro" id="IPR009057">
    <property type="entry name" value="Homeodomain-like_sf"/>
</dbReference>
<sequence>MKLATAAARNNSSAGTRPAAGKKPRKPYKITRPREMWAADEHGRFLHALLLFGREWKPVAQFVGTKTATQVRSHAQKHFLKAQKLGLGAALPPPKPRRGAVLAAHSPSSVRHDDNAVAGTAAAQMWWPTAATPRTMSCTDCAAPSGAAQQGAGWPRASAGARHWPSRSGGEPGGAGSAAGAMAQEDETMIQLPLSPDDPRFAQVYRFVGDVFGSGAVRPAEAELQRLEGVDPVVVDTRLDLTSTFSCSSDEQILLVLRNLEDNLFAKNLRLGDVLTR</sequence>
<dbReference type="Proteomes" id="UP000275267">
    <property type="component" value="Unassembled WGS sequence"/>
</dbReference>
<evidence type="ECO:0000313" key="7">
    <source>
        <dbReference type="EMBL" id="RLM98324.1"/>
    </source>
</evidence>
<dbReference type="Gene3D" id="1.10.10.60">
    <property type="entry name" value="Homeodomain-like"/>
    <property type="match status" value="1"/>
</dbReference>
<name>A0A3L6R930_PANMI</name>
<accession>A0A3L6R930</accession>
<dbReference type="EMBL" id="PQIB02000009">
    <property type="protein sequence ID" value="RLM98324.1"/>
    <property type="molecule type" value="Genomic_DNA"/>
</dbReference>
<dbReference type="InterPro" id="IPR017930">
    <property type="entry name" value="Myb_dom"/>
</dbReference>
<dbReference type="OrthoDB" id="118550at2759"/>
<gene>
    <name evidence="7" type="ORF">C2845_PM06G06220</name>
</gene>
<comment type="caution">
    <text evidence="7">The sequence shown here is derived from an EMBL/GenBank/DDBJ whole genome shotgun (WGS) entry which is preliminary data.</text>
</comment>
<protein>
    <submittedName>
        <fullName evidence="7">Transcription factor ASG4</fullName>
    </submittedName>
</protein>
<keyword evidence="3" id="KW-0804">Transcription</keyword>
<feature type="region of interest" description="Disordered" evidence="5">
    <location>
        <begin position="1"/>
        <end position="29"/>
    </location>
</feature>
<keyword evidence="4" id="KW-0539">Nucleus</keyword>
<dbReference type="GO" id="GO:0003677">
    <property type="term" value="F:DNA binding"/>
    <property type="evidence" value="ECO:0007669"/>
    <property type="project" value="UniProtKB-KW"/>
</dbReference>
<dbReference type="PANTHER" id="PTHR12802:SF146">
    <property type="entry name" value="PROTEIN REVEILLE 3"/>
    <property type="match status" value="1"/>
</dbReference>
<dbReference type="PANTHER" id="PTHR12802">
    <property type="entry name" value="SWI/SNF COMPLEX-RELATED"/>
    <property type="match status" value="1"/>
</dbReference>
<evidence type="ECO:0000256" key="3">
    <source>
        <dbReference type="ARBA" id="ARBA00023163"/>
    </source>
</evidence>
<evidence type="ECO:0000259" key="6">
    <source>
        <dbReference type="PROSITE" id="PS51294"/>
    </source>
</evidence>
<evidence type="ECO:0000256" key="2">
    <source>
        <dbReference type="ARBA" id="ARBA00023125"/>
    </source>
</evidence>
<dbReference type="CDD" id="cd00167">
    <property type="entry name" value="SANT"/>
    <property type="match status" value="1"/>
</dbReference>
<feature type="compositionally biased region" description="Basic residues" evidence="5">
    <location>
        <begin position="20"/>
        <end position="29"/>
    </location>
</feature>
<keyword evidence="2" id="KW-0238">DNA-binding</keyword>
<dbReference type="STRING" id="4540.A0A3L6R930"/>
<evidence type="ECO:0000313" key="8">
    <source>
        <dbReference type="Proteomes" id="UP000275267"/>
    </source>
</evidence>
<reference evidence="8" key="1">
    <citation type="journal article" date="2019" name="Nat. Commun.">
        <title>The genome of broomcorn millet.</title>
        <authorList>
            <person name="Zou C."/>
            <person name="Miki D."/>
            <person name="Li D."/>
            <person name="Tang Q."/>
            <person name="Xiao L."/>
            <person name="Rajput S."/>
            <person name="Deng P."/>
            <person name="Jia W."/>
            <person name="Huang R."/>
            <person name="Zhang M."/>
            <person name="Sun Y."/>
            <person name="Hu J."/>
            <person name="Fu X."/>
            <person name="Schnable P.S."/>
            <person name="Li F."/>
            <person name="Zhang H."/>
            <person name="Feng B."/>
            <person name="Zhu X."/>
            <person name="Liu R."/>
            <person name="Schnable J.C."/>
            <person name="Zhu J.-K."/>
            <person name="Zhang H."/>
        </authorList>
    </citation>
    <scope>NUCLEOTIDE SEQUENCE [LARGE SCALE GENOMIC DNA]</scope>
</reference>
<feature type="domain" description="HTH myb-type" evidence="6">
    <location>
        <begin position="29"/>
        <end position="83"/>
    </location>
</feature>
<keyword evidence="1" id="KW-0805">Transcription regulation</keyword>
<dbReference type="InterPro" id="IPR006447">
    <property type="entry name" value="Myb_dom_plants"/>
</dbReference>
<organism evidence="7 8">
    <name type="scientific">Panicum miliaceum</name>
    <name type="common">Proso millet</name>
    <name type="synonym">Broomcorn millet</name>
    <dbReference type="NCBI Taxonomy" id="4540"/>
    <lineage>
        <taxon>Eukaryota</taxon>
        <taxon>Viridiplantae</taxon>
        <taxon>Streptophyta</taxon>
        <taxon>Embryophyta</taxon>
        <taxon>Tracheophyta</taxon>
        <taxon>Spermatophyta</taxon>
        <taxon>Magnoliopsida</taxon>
        <taxon>Liliopsida</taxon>
        <taxon>Poales</taxon>
        <taxon>Poaceae</taxon>
        <taxon>PACMAD clade</taxon>
        <taxon>Panicoideae</taxon>
        <taxon>Panicodae</taxon>
        <taxon>Paniceae</taxon>
        <taxon>Panicinae</taxon>
        <taxon>Panicum</taxon>
        <taxon>Panicum sect. Panicum</taxon>
    </lineage>
</organism>
<keyword evidence="8" id="KW-1185">Reference proteome</keyword>
<feature type="region of interest" description="Disordered" evidence="5">
    <location>
        <begin position="148"/>
        <end position="182"/>
    </location>
</feature>
<dbReference type="InterPro" id="IPR001005">
    <property type="entry name" value="SANT/Myb"/>
</dbReference>
<dbReference type="SMART" id="SM00717">
    <property type="entry name" value="SANT"/>
    <property type="match status" value="1"/>
</dbReference>
<dbReference type="NCBIfam" id="TIGR01557">
    <property type="entry name" value="myb_SHAQKYF"/>
    <property type="match status" value="1"/>
</dbReference>
<proteinExistence type="predicted"/>
<evidence type="ECO:0000256" key="1">
    <source>
        <dbReference type="ARBA" id="ARBA00023015"/>
    </source>
</evidence>
<dbReference type="PROSITE" id="PS51294">
    <property type="entry name" value="HTH_MYB"/>
    <property type="match status" value="1"/>
</dbReference>